<proteinExistence type="predicted"/>
<reference evidence="3" key="1">
    <citation type="submission" date="2017-04" db="EMBL/GenBank/DDBJ databases">
        <title>Genome evolution of the luminous symbionts of deep sea anglerfish.</title>
        <authorList>
            <person name="Hendry T.A."/>
        </authorList>
    </citation>
    <scope>NUCLEOTIDE SEQUENCE [LARGE SCALE GENOMIC DNA]</scope>
</reference>
<evidence type="ECO:0000259" key="1">
    <source>
        <dbReference type="Pfam" id="PF13737"/>
    </source>
</evidence>
<gene>
    <name evidence="2" type="ORF">BTN50_0011</name>
</gene>
<dbReference type="InterPro" id="IPR025668">
    <property type="entry name" value="Tnp_DDE_dom"/>
</dbReference>
<organism evidence="2 3">
    <name type="scientific">Candidatus Enterovibrio altilux</name>
    <dbReference type="NCBI Taxonomy" id="1927128"/>
    <lineage>
        <taxon>Bacteria</taxon>
        <taxon>Pseudomonadati</taxon>
        <taxon>Pseudomonadota</taxon>
        <taxon>Gammaproteobacteria</taxon>
        <taxon>Vibrionales</taxon>
        <taxon>Vibrionaceae</taxon>
        <taxon>Enterovibrio</taxon>
    </lineage>
</organism>
<evidence type="ECO:0000313" key="3">
    <source>
        <dbReference type="Proteomes" id="UP000218160"/>
    </source>
</evidence>
<keyword evidence="3" id="KW-1185">Reference proteome</keyword>
<dbReference type="KEGG" id="elux:BTN50_0011"/>
<accession>A0A291B6E0</accession>
<feature type="domain" description="Transposase DDE" evidence="1">
    <location>
        <begin position="2"/>
        <end position="44"/>
    </location>
</feature>
<dbReference type="Proteomes" id="UP000218160">
    <property type="component" value="Chromosome 1"/>
</dbReference>
<sequence>MSLLCPYYSCANTRAKTVFVALKTKIKGTIQHLVIDFTGLKLYGTCRI</sequence>
<protein>
    <submittedName>
        <fullName evidence="2">Mobile element protein</fullName>
    </submittedName>
</protein>
<dbReference type="AlphaFoldDB" id="A0A291B6E0"/>
<dbReference type="EMBL" id="CP020660">
    <property type="protein sequence ID" value="ATF08559.1"/>
    <property type="molecule type" value="Genomic_DNA"/>
</dbReference>
<dbReference type="Pfam" id="PF13737">
    <property type="entry name" value="DDE_Tnp_1_5"/>
    <property type="match status" value="1"/>
</dbReference>
<name>A0A291B6E0_9GAMM</name>
<evidence type="ECO:0000313" key="2">
    <source>
        <dbReference type="EMBL" id="ATF08559.1"/>
    </source>
</evidence>